<keyword evidence="3" id="KW-0732">Signal</keyword>
<dbReference type="EMBL" id="VOSM01000008">
    <property type="protein sequence ID" value="TXD35613.1"/>
    <property type="molecule type" value="Genomic_DNA"/>
</dbReference>
<dbReference type="CDD" id="cd00305">
    <property type="entry name" value="Cu-Zn_Superoxide_Dismutase"/>
    <property type="match status" value="1"/>
</dbReference>
<dbReference type="Pfam" id="PF00080">
    <property type="entry name" value="Sod_Cu"/>
    <property type="match status" value="1"/>
</dbReference>
<evidence type="ECO:0000256" key="1">
    <source>
        <dbReference type="ARBA" id="ARBA00010457"/>
    </source>
</evidence>
<dbReference type="InterPro" id="IPR036423">
    <property type="entry name" value="SOD-like_Cu/Zn_dom_sf"/>
</dbReference>
<dbReference type="OrthoDB" id="5431326at2"/>
<dbReference type="PROSITE" id="PS51257">
    <property type="entry name" value="PROKAR_LIPOPROTEIN"/>
    <property type="match status" value="1"/>
</dbReference>
<name>A0A5C6XA31_9DELT</name>
<gene>
    <name evidence="5" type="ORF">FRC98_15510</name>
</gene>
<feature type="region of interest" description="Disordered" evidence="2">
    <location>
        <begin position="23"/>
        <end position="75"/>
    </location>
</feature>
<organism evidence="5 6">
    <name type="scientific">Lujinxingia vulgaris</name>
    <dbReference type="NCBI Taxonomy" id="2600176"/>
    <lineage>
        <taxon>Bacteria</taxon>
        <taxon>Deltaproteobacteria</taxon>
        <taxon>Bradymonadales</taxon>
        <taxon>Lujinxingiaceae</taxon>
        <taxon>Lujinxingia</taxon>
    </lineage>
</organism>
<comment type="similarity">
    <text evidence="1">Belongs to the Cu-Zn superoxide dismutase family.</text>
</comment>
<dbReference type="GO" id="GO:0006801">
    <property type="term" value="P:superoxide metabolic process"/>
    <property type="evidence" value="ECO:0007669"/>
    <property type="project" value="InterPro"/>
</dbReference>
<reference evidence="5 6" key="1">
    <citation type="submission" date="2019-08" db="EMBL/GenBank/DDBJ databases">
        <title>Bradymonadales sp. TMQ4.</title>
        <authorList>
            <person name="Liang Q."/>
        </authorList>
    </citation>
    <scope>NUCLEOTIDE SEQUENCE [LARGE SCALE GENOMIC DNA]</scope>
    <source>
        <strain evidence="5 6">TMQ4</strain>
    </source>
</reference>
<sequence>MKMMRLLMMSLLSAGVFASAACSSSQPTEDESVSEQPATEESATEEGVQGGEMEHAEGDDHGAMAEAPAEEEAAEGELIEATARVINGEGEEIGQVMFKEVAGGGVQVSGMVSGLTPGLHGFHVHENTVCEAPDFTSAGGHFNPASHEHGGPANEHSARHAGDFGNITANEDGVAEFSFVDTMISLSEGENNVVGQAMIVHEGEDDLVSQPTGAAGARAGCAVITLVE</sequence>
<accession>A0A5C6XA31</accession>
<protein>
    <submittedName>
        <fullName evidence="5">Superoxide dismutase family protein</fullName>
    </submittedName>
</protein>
<evidence type="ECO:0000313" key="5">
    <source>
        <dbReference type="EMBL" id="TXD35613.1"/>
    </source>
</evidence>
<feature type="compositionally biased region" description="Basic and acidic residues" evidence="2">
    <location>
        <begin position="52"/>
        <end position="63"/>
    </location>
</feature>
<evidence type="ECO:0000313" key="6">
    <source>
        <dbReference type="Proteomes" id="UP000321412"/>
    </source>
</evidence>
<feature type="chain" id="PRO_5022785620" evidence="3">
    <location>
        <begin position="21"/>
        <end position="228"/>
    </location>
</feature>
<evidence type="ECO:0000259" key="4">
    <source>
        <dbReference type="Pfam" id="PF00080"/>
    </source>
</evidence>
<comment type="caution">
    <text evidence="5">The sequence shown here is derived from an EMBL/GenBank/DDBJ whole genome shotgun (WGS) entry which is preliminary data.</text>
</comment>
<proteinExistence type="inferred from homology"/>
<dbReference type="InterPro" id="IPR024134">
    <property type="entry name" value="SOD_Cu/Zn_/chaperone"/>
</dbReference>
<dbReference type="PRINTS" id="PR00068">
    <property type="entry name" value="CUZNDISMTASE"/>
</dbReference>
<dbReference type="InterPro" id="IPR001424">
    <property type="entry name" value="SOD_Cu_Zn_dom"/>
</dbReference>
<dbReference type="Gene3D" id="2.60.40.200">
    <property type="entry name" value="Superoxide dismutase, copper/zinc binding domain"/>
    <property type="match status" value="1"/>
</dbReference>
<keyword evidence="6" id="KW-1185">Reference proteome</keyword>
<feature type="signal peptide" evidence="3">
    <location>
        <begin position="1"/>
        <end position="20"/>
    </location>
</feature>
<evidence type="ECO:0000256" key="3">
    <source>
        <dbReference type="SAM" id="SignalP"/>
    </source>
</evidence>
<dbReference type="RefSeq" id="WP_146982354.1">
    <property type="nucleotide sequence ID" value="NZ_VOSM01000008.1"/>
</dbReference>
<dbReference type="PANTHER" id="PTHR10003">
    <property type="entry name" value="SUPEROXIDE DISMUTASE CU-ZN -RELATED"/>
    <property type="match status" value="1"/>
</dbReference>
<feature type="domain" description="Superoxide dismutase copper/zinc binding" evidence="4">
    <location>
        <begin position="94"/>
        <end position="224"/>
    </location>
</feature>
<dbReference type="AlphaFoldDB" id="A0A5C6XA31"/>
<dbReference type="Proteomes" id="UP000321412">
    <property type="component" value="Unassembled WGS sequence"/>
</dbReference>
<dbReference type="GO" id="GO:0005507">
    <property type="term" value="F:copper ion binding"/>
    <property type="evidence" value="ECO:0007669"/>
    <property type="project" value="InterPro"/>
</dbReference>
<dbReference type="SUPFAM" id="SSF49329">
    <property type="entry name" value="Cu,Zn superoxide dismutase-like"/>
    <property type="match status" value="1"/>
</dbReference>
<evidence type="ECO:0000256" key="2">
    <source>
        <dbReference type="SAM" id="MobiDB-lite"/>
    </source>
</evidence>